<dbReference type="PANTHER" id="PTHR24028:SF296">
    <property type="entry name" value="PROTOCADHERIN 1 GAMMA 11 PRECURSOR-RELATED"/>
    <property type="match status" value="1"/>
</dbReference>
<evidence type="ECO:0000256" key="5">
    <source>
        <dbReference type="ARBA" id="ARBA00022729"/>
    </source>
</evidence>
<dbReference type="PRINTS" id="PR00205">
    <property type="entry name" value="CADHERIN"/>
</dbReference>
<feature type="compositionally biased region" description="Basic residues" evidence="13">
    <location>
        <begin position="928"/>
        <end position="938"/>
    </location>
</feature>
<feature type="domain" description="Cadherin" evidence="16">
    <location>
        <begin position="129"/>
        <end position="237"/>
    </location>
</feature>
<dbReference type="FunFam" id="2.60.40.60:FF:000129">
    <property type="entry name" value="protocadherin alpha-C2 isoform X1"/>
    <property type="match status" value="1"/>
</dbReference>
<evidence type="ECO:0000256" key="7">
    <source>
        <dbReference type="ARBA" id="ARBA00022837"/>
    </source>
</evidence>
<feature type="domain" description="Cadherin" evidence="16">
    <location>
        <begin position="351"/>
        <end position="447"/>
    </location>
</feature>
<dbReference type="Ensembl" id="ENSPNAT00000029973.2">
    <property type="protein sequence ID" value="ENSPNAP00000019849.2"/>
    <property type="gene ID" value="ENSPNAG00000034675.1"/>
</dbReference>
<keyword evidence="18" id="KW-1185">Reference proteome</keyword>
<feature type="transmembrane region" description="Helical" evidence="14">
    <location>
        <begin position="682"/>
        <end position="707"/>
    </location>
</feature>
<dbReference type="PANTHER" id="PTHR24028">
    <property type="entry name" value="CADHERIN-87A"/>
    <property type="match status" value="1"/>
</dbReference>
<reference evidence="17 18" key="1">
    <citation type="submission" date="2020-10" db="EMBL/GenBank/DDBJ databases">
        <title>Pygocentrus nattereri (red-bellied piranha) genome, fPygNat1, primary haplotype.</title>
        <authorList>
            <person name="Myers G."/>
            <person name="Meyer A."/>
            <person name="Karagic N."/>
            <person name="Pippel M."/>
            <person name="Winkler S."/>
            <person name="Tracey A."/>
            <person name="Wood J."/>
            <person name="Formenti G."/>
            <person name="Howe K."/>
            <person name="Fedrigo O."/>
            <person name="Jarvis E.D."/>
        </authorList>
    </citation>
    <scope>NUCLEOTIDE SEQUENCE [LARGE SCALE GENOMIC DNA]</scope>
</reference>
<evidence type="ECO:0000256" key="6">
    <source>
        <dbReference type="ARBA" id="ARBA00022737"/>
    </source>
</evidence>
<evidence type="ECO:0000313" key="18">
    <source>
        <dbReference type="Proteomes" id="UP001501920"/>
    </source>
</evidence>
<keyword evidence="6" id="KW-0677">Repeat</keyword>
<dbReference type="AlphaFoldDB" id="A0A3B4DA43"/>
<dbReference type="InterPro" id="IPR032455">
    <property type="entry name" value="Cadherin_C"/>
</dbReference>
<evidence type="ECO:0000256" key="13">
    <source>
        <dbReference type="SAM" id="MobiDB-lite"/>
    </source>
</evidence>
<dbReference type="GO" id="GO:0005886">
    <property type="term" value="C:plasma membrane"/>
    <property type="evidence" value="ECO:0007669"/>
    <property type="project" value="UniProtKB-SubCell"/>
</dbReference>
<dbReference type="GeneTree" id="ENSGT00940000164468"/>
<dbReference type="Pfam" id="PF08266">
    <property type="entry name" value="Cadherin_2"/>
    <property type="match status" value="1"/>
</dbReference>
<feature type="region of interest" description="Disordered" evidence="13">
    <location>
        <begin position="893"/>
        <end position="938"/>
    </location>
</feature>
<feature type="chain" id="PRO_5043657951" description="Cadherin domain-containing protein" evidence="15">
    <location>
        <begin position="25"/>
        <end position="938"/>
    </location>
</feature>
<name>A0A3B4DA43_PYGNA</name>
<feature type="domain" description="Cadherin" evidence="16">
    <location>
        <begin position="448"/>
        <end position="557"/>
    </location>
</feature>
<comment type="subcellular location">
    <subcellularLocation>
        <location evidence="2">Cell membrane</location>
        <topology evidence="2">Single-pass type I membrane protein</topology>
    </subcellularLocation>
</comment>
<evidence type="ECO:0000256" key="1">
    <source>
        <dbReference type="ARBA" id="ARBA00003436"/>
    </source>
</evidence>
<feature type="signal peptide" evidence="15">
    <location>
        <begin position="1"/>
        <end position="24"/>
    </location>
</feature>
<keyword evidence="9 14" id="KW-1133">Transmembrane helix</keyword>
<keyword evidence="7 12" id="KW-0106">Calcium</keyword>
<evidence type="ECO:0000256" key="4">
    <source>
        <dbReference type="ARBA" id="ARBA00022692"/>
    </source>
</evidence>
<evidence type="ECO:0000256" key="2">
    <source>
        <dbReference type="ARBA" id="ARBA00004251"/>
    </source>
</evidence>
<dbReference type="SMART" id="SM00112">
    <property type="entry name" value="CA"/>
    <property type="match status" value="6"/>
</dbReference>
<dbReference type="Gene3D" id="2.60.40.60">
    <property type="entry name" value="Cadherins"/>
    <property type="match status" value="6"/>
</dbReference>
<keyword evidence="8" id="KW-0130">Cell adhesion</keyword>
<evidence type="ECO:0000256" key="9">
    <source>
        <dbReference type="ARBA" id="ARBA00022989"/>
    </source>
</evidence>
<dbReference type="PROSITE" id="PS50268">
    <property type="entry name" value="CADHERIN_2"/>
    <property type="match status" value="6"/>
</dbReference>
<evidence type="ECO:0000256" key="14">
    <source>
        <dbReference type="SAM" id="Phobius"/>
    </source>
</evidence>
<sequence length="938" mass="102975">MSDRTMARQVLLFMCLLSLSSVRGQVSYSIPEEMPKGSLVGNIAQDLGLDLKRLKSGKARIYTGDSAEYIELNKERGVLLIRERIDREALCGQTTPCALHFQIILENPMEFYSVTVEIMDVNDNSPSFKRAEMQFRISESAASGAKFVLERAVDPDVGVNGLQSYSLNPKDHFSLKVQNQPDGNKMVEMILQKPLDREKQEQLSLVLIAVDGGDPRLSGSAQINIIVLDVNDNAPAFTQEIYKATITENSPKGTVVTTVTATDADKGINSEKIYSITSTDDTMPELFEINESTGEIKVAGHLDYEKAHHYQIHIQATDDGGLTDSCKIVVDLIDVNDNTPVINIMSKLNIISEDSKLNTVVTMINVQDPDSGENGKVHCSLETNVPFSLKSTTNNFFSLVTDNNLDRERETGYNISVICADEGSPSLSSSVTLSLQISDVNDNAPVFERSSYEASIPENNTPGLSIFTVRARDADWNQNARVSYILEDSSINGVSVASYVSVSADSGVIHAVRSFDYEQIKDFQFRVIVQDGGSPPLSSNVSVKIIIQDQNDNAPQVLYPVQTGGSVVAEMVPRSADVGYLVTKVVAVDVDSGQNAWLSYKLQKATDRALFEVGAQNGEIRTVRQVTDKDAVKQKLTVVVEDNGQPSRSATVNINVAMADSFPEVLSEFTDFTHDKDYNDNLTFYLVLALAVVSFLFIVSIIAILSVKCYRWRRERMFYKSGANLPVIPYYPPLYADVGGTGTLQHVYNYEVCRTTDSRKSDLKHMRPTQSVSSLDASGTQTLTHVQREKLINYDFDDQQKPPNTDWRFTQNQRPGPSGAAATPEVAVGTGPWPNPPTEAEQLQALMAAANEVSEATNTLGPGTMGLSTRYSPQFTLQHVPDYRQNVYIPGSTATLTANPQQPQQALPPPQASGAQPEPPKAAQTPASKKKSTKKEKK</sequence>
<dbReference type="InterPro" id="IPR020894">
    <property type="entry name" value="Cadherin_CS"/>
</dbReference>
<feature type="domain" description="Cadherin" evidence="16">
    <location>
        <begin position="22"/>
        <end position="128"/>
    </location>
</feature>
<protein>
    <recommendedName>
        <fullName evidence="16">Cadherin domain-containing protein</fullName>
    </recommendedName>
</protein>
<feature type="region of interest" description="Disordered" evidence="13">
    <location>
        <begin position="796"/>
        <end position="837"/>
    </location>
</feature>
<feature type="domain" description="Cadherin" evidence="16">
    <location>
        <begin position="238"/>
        <end position="342"/>
    </location>
</feature>
<keyword evidence="5 15" id="KW-0732">Signal</keyword>
<feature type="compositionally biased region" description="Low complexity" evidence="13">
    <location>
        <begin position="912"/>
        <end position="927"/>
    </location>
</feature>
<accession>A0A3B4DA43</accession>
<dbReference type="InterPro" id="IPR050174">
    <property type="entry name" value="Protocadherin/Cadherin-CA"/>
</dbReference>
<dbReference type="OMA" id="GNTDFED"/>
<dbReference type="FunFam" id="2.60.40.60:FF:000004">
    <property type="entry name" value="Protocadherin 1 gamma 2"/>
    <property type="match status" value="1"/>
</dbReference>
<organism evidence="17 18">
    <name type="scientific">Pygocentrus nattereri</name>
    <name type="common">Red-bellied piranha</name>
    <dbReference type="NCBI Taxonomy" id="42514"/>
    <lineage>
        <taxon>Eukaryota</taxon>
        <taxon>Metazoa</taxon>
        <taxon>Chordata</taxon>
        <taxon>Craniata</taxon>
        <taxon>Vertebrata</taxon>
        <taxon>Euteleostomi</taxon>
        <taxon>Actinopterygii</taxon>
        <taxon>Neopterygii</taxon>
        <taxon>Teleostei</taxon>
        <taxon>Ostariophysi</taxon>
        <taxon>Characiformes</taxon>
        <taxon>Characoidei</taxon>
        <taxon>Pygocentrus</taxon>
    </lineage>
</organism>
<evidence type="ECO:0000313" key="17">
    <source>
        <dbReference type="Ensembl" id="ENSPNAP00000019849.2"/>
    </source>
</evidence>
<reference evidence="17" key="3">
    <citation type="submission" date="2025-09" db="UniProtKB">
        <authorList>
            <consortium name="Ensembl"/>
        </authorList>
    </citation>
    <scope>IDENTIFICATION</scope>
</reference>
<evidence type="ECO:0000256" key="3">
    <source>
        <dbReference type="ARBA" id="ARBA00022475"/>
    </source>
</evidence>
<dbReference type="PROSITE" id="PS00232">
    <property type="entry name" value="CADHERIN_1"/>
    <property type="match status" value="3"/>
</dbReference>
<dbReference type="Pfam" id="PF00028">
    <property type="entry name" value="Cadherin"/>
    <property type="match status" value="5"/>
</dbReference>
<evidence type="ECO:0000256" key="10">
    <source>
        <dbReference type="ARBA" id="ARBA00023136"/>
    </source>
</evidence>
<dbReference type="FunFam" id="2.60.40.60:FF:000001">
    <property type="entry name" value="Protocadherin alpha 2"/>
    <property type="match status" value="1"/>
</dbReference>
<dbReference type="GO" id="GO:0009653">
    <property type="term" value="P:anatomical structure morphogenesis"/>
    <property type="evidence" value="ECO:0007669"/>
    <property type="project" value="UniProtKB-ARBA"/>
</dbReference>
<evidence type="ECO:0000256" key="8">
    <source>
        <dbReference type="ARBA" id="ARBA00022889"/>
    </source>
</evidence>
<keyword evidence="3" id="KW-1003">Cell membrane</keyword>
<keyword evidence="4 14" id="KW-0812">Transmembrane</keyword>
<dbReference type="FunFam" id="2.60.40.60:FF:000007">
    <property type="entry name" value="Protocadherin alpha 2"/>
    <property type="match status" value="1"/>
</dbReference>
<keyword evidence="10 14" id="KW-0472">Membrane</keyword>
<dbReference type="Pfam" id="PF15974">
    <property type="entry name" value="Cadherin_tail"/>
    <property type="match status" value="1"/>
</dbReference>
<dbReference type="InterPro" id="IPR013164">
    <property type="entry name" value="Cadherin_N"/>
</dbReference>
<comment type="function">
    <text evidence="1">Potential calcium-dependent cell-adhesion protein. May be involved in the establishment and maintenance of specific neuronal connections in the brain.</text>
</comment>
<dbReference type="FunFam" id="2.60.40.60:FF:000006">
    <property type="entry name" value="Protocadherin alpha 2"/>
    <property type="match status" value="1"/>
</dbReference>
<dbReference type="FunFam" id="2.60.40.60:FF:000002">
    <property type="entry name" value="Protocadherin alpha 2"/>
    <property type="match status" value="1"/>
</dbReference>
<evidence type="ECO:0000256" key="15">
    <source>
        <dbReference type="SAM" id="SignalP"/>
    </source>
</evidence>
<dbReference type="InterPro" id="IPR031904">
    <property type="entry name" value="Cadherin_CBD"/>
</dbReference>
<dbReference type="Proteomes" id="UP001501920">
    <property type="component" value="Chromosome 11"/>
</dbReference>
<feature type="domain" description="Cadherin" evidence="16">
    <location>
        <begin position="572"/>
        <end position="669"/>
    </location>
</feature>
<dbReference type="GO" id="GO:0007156">
    <property type="term" value="P:homophilic cell adhesion via plasma membrane adhesion molecules"/>
    <property type="evidence" value="ECO:0007669"/>
    <property type="project" value="InterPro"/>
</dbReference>
<keyword evidence="11" id="KW-0325">Glycoprotein</keyword>
<feature type="compositionally biased region" description="Polar residues" evidence="13">
    <location>
        <begin position="801"/>
        <end position="815"/>
    </location>
</feature>
<dbReference type="GO" id="GO:0005509">
    <property type="term" value="F:calcium ion binding"/>
    <property type="evidence" value="ECO:0007669"/>
    <property type="project" value="UniProtKB-UniRule"/>
</dbReference>
<evidence type="ECO:0000259" key="16">
    <source>
        <dbReference type="PROSITE" id="PS50268"/>
    </source>
</evidence>
<dbReference type="CDD" id="cd11304">
    <property type="entry name" value="Cadherin_repeat"/>
    <property type="match status" value="6"/>
</dbReference>
<evidence type="ECO:0000256" key="11">
    <source>
        <dbReference type="ARBA" id="ARBA00023180"/>
    </source>
</evidence>
<evidence type="ECO:0000256" key="12">
    <source>
        <dbReference type="PROSITE-ProRule" id="PRU00043"/>
    </source>
</evidence>
<dbReference type="InterPro" id="IPR015919">
    <property type="entry name" value="Cadherin-like_sf"/>
</dbReference>
<reference evidence="17" key="2">
    <citation type="submission" date="2025-08" db="UniProtKB">
        <authorList>
            <consortium name="Ensembl"/>
        </authorList>
    </citation>
    <scope>IDENTIFICATION</scope>
</reference>
<dbReference type="SUPFAM" id="SSF49313">
    <property type="entry name" value="Cadherin-like"/>
    <property type="match status" value="6"/>
</dbReference>
<dbReference type="Pfam" id="PF16492">
    <property type="entry name" value="Cadherin_C_2"/>
    <property type="match status" value="1"/>
</dbReference>
<proteinExistence type="predicted"/>
<dbReference type="InterPro" id="IPR002126">
    <property type="entry name" value="Cadherin-like_dom"/>
</dbReference>